<dbReference type="GO" id="GO:0016788">
    <property type="term" value="F:hydrolase activity, acting on ester bonds"/>
    <property type="evidence" value="ECO:0007669"/>
    <property type="project" value="UniProtKB-ARBA"/>
</dbReference>
<evidence type="ECO:0000313" key="5">
    <source>
        <dbReference type="Proteomes" id="UP000315003"/>
    </source>
</evidence>
<dbReference type="InterPro" id="IPR052940">
    <property type="entry name" value="Carb_Esterase_6"/>
</dbReference>
<accession>A0A517T2J3</accession>
<feature type="domain" description="Sialate O-acetylesterase" evidence="3">
    <location>
        <begin position="304"/>
        <end position="542"/>
    </location>
</feature>
<evidence type="ECO:0000256" key="2">
    <source>
        <dbReference type="SAM" id="SignalP"/>
    </source>
</evidence>
<gene>
    <name evidence="4" type="ORF">SV7mr_51530</name>
</gene>
<dbReference type="InterPro" id="IPR036514">
    <property type="entry name" value="SGNH_hydro_sf"/>
</dbReference>
<dbReference type="EMBL" id="CP036272">
    <property type="protein sequence ID" value="QDT62603.1"/>
    <property type="molecule type" value="Genomic_DNA"/>
</dbReference>
<dbReference type="PANTHER" id="PTHR31988:SF19">
    <property type="entry name" value="9-O-ACETYL-N-ACETYLNEURAMINIC ACID DEACETYLASE-RELATED"/>
    <property type="match status" value="1"/>
</dbReference>
<protein>
    <recommendedName>
        <fullName evidence="3">Sialate O-acetylesterase domain-containing protein</fullName>
    </recommendedName>
</protein>
<evidence type="ECO:0000259" key="3">
    <source>
        <dbReference type="Pfam" id="PF03629"/>
    </source>
</evidence>
<reference evidence="4 5" key="1">
    <citation type="submission" date="2019-02" db="EMBL/GenBank/DDBJ databases">
        <title>Deep-cultivation of Planctomycetes and their phenomic and genomic characterization uncovers novel biology.</title>
        <authorList>
            <person name="Wiegand S."/>
            <person name="Jogler M."/>
            <person name="Boedeker C."/>
            <person name="Pinto D."/>
            <person name="Vollmers J."/>
            <person name="Rivas-Marin E."/>
            <person name="Kohn T."/>
            <person name="Peeters S.H."/>
            <person name="Heuer A."/>
            <person name="Rast P."/>
            <person name="Oberbeckmann S."/>
            <person name="Bunk B."/>
            <person name="Jeske O."/>
            <person name="Meyerdierks A."/>
            <person name="Storesund J.E."/>
            <person name="Kallscheuer N."/>
            <person name="Luecker S."/>
            <person name="Lage O.M."/>
            <person name="Pohl T."/>
            <person name="Merkel B.J."/>
            <person name="Hornburger P."/>
            <person name="Mueller R.-W."/>
            <person name="Bruemmer F."/>
            <person name="Labrenz M."/>
            <person name="Spormann A.M."/>
            <person name="Op den Camp H."/>
            <person name="Overmann J."/>
            <person name="Amann R."/>
            <person name="Jetten M.S.M."/>
            <person name="Mascher T."/>
            <person name="Medema M.H."/>
            <person name="Devos D.P."/>
            <person name="Kaster A.-K."/>
            <person name="Ovreas L."/>
            <person name="Rohde M."/>
            <person name="Galperin M.Y."/>
            <person name="Jogler C."/>
        </authorList>
    </citation>
    <scope>NUCLEOTIDE SEQUENCE [LARGE SCALE GENOMIC DNA]</scope>
    <source>
        <strain evidence="4 5">SV_7m_r</strain>
    </source>
</reference>
<dbReference type="RefSeq" id="WP_419187862.1">
    <property type="nucleotide sequence ID" value="NZ_CP036272.1"/>
</dbReference>
<dbReference type="SUPFAM" id="SSF52266">
    <property type="entry name" value="SGNH hydrolase"/>
    <property type="match status" value="2"/>
</dbReference>
<evidence type="ECO:0000313" key="4">
    <source>
        <dbReference type="EMBL" id="QDT62603.1"/>
    </source>
</evidence>
<keyword evidence="2" id="KW-0732">Signal</keyword>
<feature type="chain" id="PRO_5021963499" description="Sialate O-acetylesterase domain-containing protein" evidence="2">
    <location>
        <begin position="24"/>
        <end position="544"/>
    </location>
</feature>
<proteinExistence type="predicted"/>
<feature type="signal peptide" evidence="2">
    <location>
        <begin position="1"/>
        <end position="23"/>
    </location>
</feature>
<dbReference type="PANTHER" id="PTHR31988">
    <property type="entry name" value="ESTERASE, PUTATIVE (DUF303)-RELATED"/>
    <property type="match status" value="1"/>
</dbReference>
<dbReference type="Proteomes" id="UP000315003">
    <property type="component" value="Chromosome"/>
</dbReference>
<dbReference type="Pfam" id="PF03629">
    <property type="entry name" value="SASA"/>
    <property type="match status" value="2"/>
</dbReference>
<organism evidence="4 5">
    <name type="scientific">Stieleria bergensis</name>
    <dbReference type="NCBI Taxonomy" id="2528025"/>
    <lineage>
        <taxon>Bacteria</taxon>
        <taxon>Pseudomonadati</taxon>
        <taxon>Planctomycetota</taxon>
        <taxon>Planctomycetia</taxon>
        <taxon>Pirellulales</taxon>
        <taxon>Pirellulaceae</taxon>
        <taxon>Stieleria</taxon>
    </lineage>
</organism>
<keyword evidence="1" id="KW-0378">Hydrolase</keyword>
<dbReference type="AlphaFoldDB" id="A0A517T2J3"/>
<dbReference type="InterPro" id="IPR005181">
    <property type="entry name" value="SASA"/>
</dbReference>
<feature type="domain" description="Sialate O-acetylesterase" evidence="3">
    <location>
        <begin position="29"/>
        <end position="279"/>
    </location>
</feature>
<sequence precursor="true">MQKLLMSLVVLSLVSLWTGMLNADDDQTLRVFIFAGQSNMEGADSHVSKVANFPPFHGLDEEQTDVLYSYNMGRNDAHLSNGWVKLKSVNNWVGPELSFSREIRKQVKAPIAIIKCAVGGTTLGEDWNPDHPGGFKLYPKALKLVKDSLAELDKQGVDYRIEGLMWHQGENDMFNDDYRKAYGDNLSHFIKSWRRDLGVKDLRFYIGELHCKSVWGMDNRQRMDELSQGQKAACGRDALVQYIPNNHNGMTVSNRTGLHYHFGTLGQLGHGMGYAKAYLANIGKDSPGRPALVEWPYQEKAKIKLYVLAGHRNMEGERAFIQEIKGDALLQDNKGIAFKYSIGGGVSVSNGWEALGPTGFYDTFGPELSFAHQVSVKSDSPIAIAKFTHSGSQILDWTPQGSLAKDRNLYKAFISFVEGSVAELKDKGHDVELAGVVYHMGENDMCIHGYKKNAVSGLSSIITQSRLDLHSPSLRWLVSLQPPFPNENLSKIDVPSELRDLAAGDAHLKALIIGNDLPLDRNLLMNANAVKRLGELLATEALSK</sequence>
<evidence type="ECO:0000256" key="1">
    <source>
        <dbReference type="ARBA" id="ARBA00022801"/>
    </source>
</evidence>
<name>A0A517T2J3_9BACT</name>
<keyword evidence="5" id="KW-1185">Reference proteome</keyword>
<dbReference type="Gene3D" id="3.40.50.1110">
    <property type="entry name" value="SGNH hydrolase"/>
    <property type="match status" value="2"/>
</dbReference>